<comment type="caution">
    <text evidence="1">The sequence shown here is derived from an EMBL/GenBank/DDBJ whole genome shotgun (WGS) entry which is preliminary data.</text>
</comment>
<sequence length="68" mass="7458">MKEGATTVGAVILTVVAAGFAVFTEGVKWDVDLDGEDDSIKDMMKTSAKNAWSTIVGWFKEHEKKYGF</sequence>
<dbReference type="Proteomes" id="UP001372526">
    <property type="component" value="Unassembled WGS sequence"/>
</dbReference>
<organism evidence="1 2">
    <name type="scientific">Bacillus bruguierae</name>
    <dbReference type="NCBI Taxonomy" id="3127667"/>
    <lineage>
        <taxon>Bacteria</taxon>
        <taxon>Bacillati</taxon>
        <taxon>Bacillota</taxon>
        <taxon>Bacilli</taxon>
        <taxon>Bacillales</taxon>
        <taxon>Bacillaceae</taxon>
        <taxon>Bacillus</taxon>
    </lineage>
</organism>
<keyword evidence="2" id="KW-1185">Reference proteome</keyword>
<reference evidence="1 2" key="1">
    <citation type="submission" date="2024-01" db="EMBL/GenBank/DDBJ databases">
        <title>Seven novel Bacillus-like species.</title>
        <authorList>
            <person name="Liu G."/>
        </authorList>
    </citation>
    <scope>NUCLEOTIDE SEQUENCE [LARGE SCALE GENOMIC DNA]</scope>
    <source>
        <strain evidence="1 2">FJAT-51639</strain>
    </source>
</reference>
<accession>A0ABU8FCW9</accession>
<dbReference type="EMBL" id="JBAWSX010000002">
    <property type="protein sequence ID" value="MEI4800527.1"/>
    <property type="molecule type" value="Genomic_DNA"/>
</dbReference>
<evidence type="ECO:0000313" key="2">
    <source>
        <dbReference type="Proteomes" id="UP001372526"/>
    </source>
</evidence>
<evidence type="ECO:0000313" key="1">
    <source>
        <dbReference type="EMBL" id="MEI4800527.1"/>
    </source>
</evidence>
<protein>
    <submittedName>
        <fullName evidence="1">Uncharacterized protein</fullName>
    </submittedName>
</protein>
<proteinExistence type="predicted"/>
<dbReference type="RefSeq" id="WP_336471439.1">
    <property type="nucleotide sequence ID" value="NZ_JBAWSX010000002.1"/>
</dbReference>
<gene>
    <name evidence="1" type="ORF">WAZ07_04130</name>
</gene>
<name>A0ABU8FCW9_9BACI</name>